<comment type="caution">
    <text evidence="16">Lacks conserved residue(s) required for the propagation of feature annotation.</text>
</comment>
<gene>
    <name evidence="16" type="primary">coaX</name>
    <name evidence="17" type="ORF">DD666_07740</name>
</gene>
<evidence type="ECO:0000256" key="6">
    <source>
        <dbReference type="ARBA" id="ARBA00012102"/>
    </source>
</evidence>
<feature type="binding site" evidence="16">
    <location>
        <position position="180"/>
    </location>
    <ligand>
        <name>substrate</name>
    </ligand>
</feature>
<dbReference type="AlphaFoldDB" id="A0A356LE72"/>
<keyword evidence="12 16" id="KW-0630">Potassium</keyword>
<accession>A0A356LE72</accession>
<evidence type="ECO:0000256" key="14">
    <source>
        <dbReference type="ARBA" id="ARBA00038036"/>
    </source>
</evidence>
<feature type="binding site" evidence="16">
    <location>
        <position position="127"/>
    </location>
    <ligand>
        <name>ATP</name>
        <dbReference type="ChEBI" id="CHEBI:30616"/>
    </ligand>
</feature>
<dbReference type="InterPro" id="IPR043129">
    <property type="entry name" value="ATPase_NBD"/>
</dbReference>
<dbReference type="GO" id="GO:0004594">
    <property type="term" value="F:pantothenate kinase activity"/>
    <property type="evidence" value="ECO:0007669"/>
    <property type="project" value="UniProtKB-UniRule"/>
</dbReference>
<keyword evidence="11 16" id="KW-0067">ATP-binding</keyword>
<dbReference type="EC" id="2.7.1.33" evidence="6 16"/>
<keyword evidence="10 16" id="KW-0418">Kinase</keyword>
<comment type="cofactor">
    <cofactor evidence="2">
        <name>K(+)</name>
        <dbReference type="ChEBI" id="CHEBI:29103"/>
    </cofactor>
</comment>
<reference evidence="17 18" key="1">
    <citation type="journal article" date="2018" name="Nat. Biotechnol.">
        <title>A standardized bacterial taxonomy based on genome phylogeny substantially revises the tree of life.</title>
        <authorList>
            <person name="Parks D.H."/>
            <person name="Chuvochina M."/>
            <person name="Waite D.W."/>
            <person name="Rinke C."/>
            <person name="Skarshewski A."/>
            <person name="Chaumeil P.A."/>
            <person name="Hugenholtz P."/>
        </authorList>
    </citation>
    <scope>NUCLEOTIDE SEQUENCE [LARGE SCALE GENOMIC DNA]</scope>
    <source>
        <strain evidence="17">UBA10707</strain>
    </source>
</reference>
<dbReference type="NCBIfam" id="TIGR00671">
    <property type="entry name" value="baf"/>
    <property type="match status" value="1"/>
</dbReference>
<dbReference type="Pfam" id="PF03309">
    <property type="entry name" value="Pan_kinase"/>
    <property type="match status" value="1"/>
</dbReference>
<dbReference type="GO" id="GO:0005524">
    <property type="term" value="F:ATP binding"/>
    <property type="evidence" value="ECO:0007669"/>
    <property type="project" value="UniProtKB-UniRule"/>
</dbReference>
<evidence type="ECO:0000313" key="18">
    <source>
        <dbReference type="Proteomes" id="UP000264036"/>
    </source>
</evidence>
<dbReference type="PANTHER" id="PTHR34265:SF1">
    <property type="entry name" value="TYPE III PANTOTHENATE KINASE"/>
    <property type="match status" value="1"/>
</dbReference>
<comment type="catalytic activity">
    <reaction evidence="1 16">
        <text>(R)-pantothenate + ATP = (R)-4'-phosphopantothenate + ADP + H(+)</text>
        <dbReference type="Rhea" id="RHEA:16373"/>
        <dbReference type="ChEBI" id="CHEBI:10986"/>
        <dbReference type="ChEBI" id="CHEBI:15378"/>
        <dbReference type="ChEBI" id="CHEBI:29032"/>
        <dbReference type="ChEBI" id="CHEBI:30616"/>
        <dbReference type="ChEBI" id="CHEBI:456216"/>
        <dbReference type="EC" id="2.7.1.33"/>
    </reaction>
</comment>
<dbReference type="Gene3D" id="3.30.420.40">
    <property type="match status" value="2"/>
</dbReference>
<evidence type="ECO:0000256" key="4">
    <source>
        <dbReference type="ARBA" id="ARBA00005225"/>
    </source>
</evidence>
<dbReference type="EMBL" id="DOEK01000018">
    <property type="protein sequence ID" value="HBP29293.1"/>
    <property type="molecule type" value="Genomic_DNA"/>
</dbReference>
<feature type="active site" description="Proton acceptor" evidence="16">
    <location>
        <position position="102"/>
    </location>
</feature>
<evidence type="ECO:0000256" key="9">
    <source>
        <dbReference type="ARBA" id="ARBA00022741"/>
    </source>
</evidence>
<comment type="caution">
    <text evidence="17">The sequence shown here is derived from an EMBL/GenBank/DDBJ whole genome shotgun (WGS) entry which is preliminary data.</text>
</comment>
<dbReference type="GO" id="GO:0015937">
    <property type="term" value="P:coenzyme A biosynthetic process"/>
    <property type="evidence" value="ECO:0007669"/>
    <property type="project" value="UniProtKB-UniRule"/>
</dbReference>
<evidence type="ECO:0000256" key="3">
    <source>
        <dbReference type="ARBA" id="ARBA00004496"/>
    </source>
</evidence>
<evidence type="ECO:0000256" key="8">
    <source>
        <dbReference type="ARBA" id="ARBA00022679"/>
    </source>
</evidence>
<evidence type="ECO:0000256" key="15">
    <source>
        <dbReference type="ARBA" id="ARBA00040883"/>
    </source>
</evidence>
<feature type="binding site" evidence="16">
    <location>
        <begin position="100"/>
        <end position="103"/>
    </location>
    <ligand>
        <name>substrate</name>
    </ligand>
</feature>
<dbReference type="UniPathway" id="UPA00241">
    <property type="reaction ID" value="UER00352"/>
</dbReference>
<keyword evidence="9 16" id="KW-0547">Nucleotide-binding</keyword>
<comment type="pathway">
    <text evidence="4 16">Cofactor biosynthesis; coenzyme A biosynthesis; CoA from (R)-pantothenate: step 1/5.</text>
</comment>
<organism evidence="17 18">
    <name type="scientific">Advenella kashmirensis</name>
    <dbReference type="NCBI Taxonomy" id="310575"/>
    <lineage>
        <taxon>Bacteria</taxon>
        <taxon>Pseudomonadati</taxon>
        <taxon>Pseudomonadota</taxon>
        <taxon>Betaproteobacteria</taxon>
        <taxon>Burkholderiales</taxon>
        <taxon>Alcaligenaceae</taxon>
    </lineage>
</organism>
<evidence type="ECO:0000256" key="16">
    <source>
        <dbReference type="HAMAP-Rule" id="MF_01274"/>
    </source>
</evidence>
<evidence type="ECO:0000256" key="11">
    <source>
        <dbReference type="ARBA" id="ARBA00022840"/>
    </source>
</evidence>
<feature type="binding site" evidence="16">
    <location>
        <position position="93"/>
    </location>
    <ligand>
        <name>substrate</name>
    </ligand>
</feature>
<evidence type="ECO:0000256" key="2">
    <source>
        <dbReference type="ARBA" id="ARBA00001958"/>
    </source>
</evidence>
<comment type="similarity">
    <text evidence="14 16">Belongs to the type III pantothenate kinase family.</text>
</comment>
<dbReference type="GO" id="GO:0005737">
    <property type="term" value="C:cytoplasm"/>
    <property type="evidence" value="ECO:0007669"/>
    <property type="project" value="UniProtKB-SubCell"/>
</dbReference>
<evidence type="ECO:0000313" key="17">
    <source>
        <dbReference type="EMBL" id="HBP29293.1"/>
    </source>
</evidence>
<protein>
    <recommendedName>
        <fullName evidence="15 16">Type III pantothenate kinase</fullName>
        <ecNumber evidence="6 16">2.7.1.33</ecNumber>
    </recommendedName>
    <alternativeName>
        <fullName evidence="16">PanK-III</fullName>
    </alternativeName>
    <alternativeName>
        <fullName evidence="16">Pantothenic acid kinase</fullName>
    </alternativeName>
</protein>
<dbReference type="InterPro" id="IPR004619">
    <property type="entry name" value="Type_III_PanK"/>
</dbReference>
<keyword evidence="7 16" id="KW-0963">Cytoplasm</keyword>
<name>A0A356LE72_9BURK</name>
<comment type="subcellular location">
    <subcellularLocation>
        <location evidence="3 16">Cytoplasm</location>
    </subcellularLocation>
</comment>
<evidence type="ECO:0000256" key="13">
    <source>
        <dbReference type="ARBA" id="ARBA00022993"/>
    </source>
</evidence>
<sequence>MLTVLIDAGNSRIKVSLYDSAGRSADTGVHAFAAADLNALADLIRQLPQAPARALGVSVTTEAIRQELDAILAPCLIQWQTPGARLLRLKNRYHNPAELGPDRWLGLLGILAARPVDGPMMLVSFGTATTVDTIDDHETFLGGVIFPGVSMMQSSLGAGTARLPVAPMPAQVWPSFPQNTQAAIAAGIVAAQTGGVIRQWQQVTEHLGRAPLVFVTGGARAAIMPELQARIDSFSVDMGFGTIPVIESESPVLDGLRALAQHSTDA</sequence>
<evidence type="ECO:0000256" key="1">
    <source>
        <dbReference type="ARBA" id="ARBA00001206"/>
    </source>
</evidence>
<proteinExistence type="inferred from homology"/>
<dbReference type="HAMAP" id="MF_01274">
    <property type="entry name" value="Pantothen_kinase_3"/>
    <property type="match status" value="1"/>
</dbReference>
<comment type="function">
    <text evidence="16">Catalyzes the phosphorylation of pantothenate (Pan), the first step in CoA biosynthesis.</text>
</comment>
<comment type="subunit">
    <text evidence="5 16">Homodimer.</text>
</comment>
<evidence type="ECO:0000256" key="7">
    <source>
        <dbReference type="ARBA" id="ARBA00022490"/>
    </source>
</evidence>
<evidence type="ECO:0000256" key="5">
    <source>
        <dbReference type="ARBA" id="ARBA00011738"/>
    </source>
</evidence>
<dbReference type="PANTHER" id="PTHR34265">
    <property type="entry name" value="TYPE III PANTOTHENATE KINASE"/>
    <property type="match status" value="1"/>
</dbReference>
<feature type="binding site" evidence="16">
    <location>
        <begin position="7"/>
        <end position="14"/>
    </location>
    <ligand>
        <name>ATP</name>
        <dbReference type="ChEBI" id="CHEBI:30616"/>
    </ligand>
</feature>
<comment type="cofactor">
    <cofactor evidence="16">
        <name>NH4(+)</name>
        <dbReference type="ChEBI" id="CHEBI:28938"/>
    </cofactor>
    <cofactor evidence="16">
        <name>K(+)</name>
        <dbReference type="ChEBI" id="CHEBI:29103"/>
    </cofactor>
    <text evidence="16">A monovalent cation. Ammonium or potassium.</text>
</comment>
<evidence type="ECO:0000256" key="12">
    <source>
        <dbReference type="ARBA" id="ARBA00022958"/>
    </source>
</evidence>
<dbReference type="Proteomes" id="UP000264036">
    <property type="component" value="Unassembled WGS sequence"/>
</dbReference>
<evidence type="ECO:0000256" key="10">
    <source>
        <dbReference type="ARBA" id="ARBA00022777"/>
    </source>
</evidence>
<keyword evidence="13 16" id="KW-0173">Coenzyme A biosynthesis</keyword>
<dbReference type="SUPFAM" id="SSF53067">
    <property type="entry name" value="Actin-like ATPase domain"/>
    <property type="match status" value="2"/>
</dbReference>
<keyword evidence="8 16" id="KW-0808">Transferase</keyword>